<dbReference type="Proteomes" id="UP000079169">
    <property type="component" value="Unplaced"/>
</dbReference>
<dbReference type="PaxDb" id="121845-A0A3Q0J2P6"/>
<keyword evidence="2" id="KW-1185">Reference proteome</keyword>
<dbReference type="Gene3D" id="3.40.1110.10">
    <property type="entry name" value="Calcium-transporting ATPase, cytoplasmic domain N"/>
    <property type="match status" value="1"/>
</dbReference>
<accession>A0A3Q0J2P6</accession>
<name>A0A3Q0J2P6_DIACI</name>
<feature type="region of interest" description="Disordered" evidence="1">
    <location>
        <begin position="1"/>
        <end position="23"/>
    </location>
</feature>
<dbReference type="PANTHER" id="PTHR13219:SF6">
    <property type="entry name" value="TRANSMEMBRANE PROTEIN 94"/>
    <property type="match status" value="1"/>
</dbReference>
<organism evidence="2 3">
    <name type="scientific">Diaphorina citri</name>
    <name type="common">Asian citrus psyllid</name>
    <dbReference type="NCBI Taxonomy" id="121845"/>
    <lineage>
        <taxon>Eukaryota</taxon>
        <taxon>Metazoa</taxon>
        <taxon>Ecdysozoa</taxon>
        <taxon>Arthropoda</taxon>
        <taxon>Hexapoda</taxon>
        <taxon>Insecta</taxon>
        <taxon>Pterygota</taxon>
        <taxon>Neoptera</taxon>
        <taxon>Paraneoptera</taxon>
        <taxon>Hemiptera</taxon>
        <taxon>Sternorrhyncha</taxon>
        <taxon>Psylloidea</taxon>
        <taxon>Psyllidae</taxon>
        <taxon>Diaphorininae</taxon>
        <taxon>Diaphorina</taxon>
    </lineage>
</organism>
<dbReference type="AlphaFoldDB" id="A0A3Q0J2P6"/>
<evidence type="ECO:0000313" key="2">
    <source>
        <dbReference type="Proteomes" id="UP000079169"/>
    </source>
</evidence>
<sequence>MDYSREQNTRPGNHPKDGHINELKFGDIYNPTRSFNPRVSKPTARSPVQNAVFVLQNTPYVRNLEGTLLQCVDKPVDYYTSSLYTLNVKCVQFILYPILFGQGEGDGQRPEGCSEPGDPLHSPDRCGMLEKKRVQIVEEVKENDVKTKKSDKGMLGKDGQRPEGCSEPGDPLHSPDSEEPTPRLNPKENKDETEEMDYSREQNTRPGNHPAEKIRRDVKFARALQLPVQTKLKFPFPHMVAVVVEEALATSGPQLFSQGTADILLDSCVDYWNGEEVVSLSLSDRKKIQDFYQRTSLLAYCTAFAYRPLMHRIDKSLSKIYVELSPDCKKLYEYCQSPELLPSSQSTDNLLGKEKVLSDVVECFQEECNQVFIGMVTMQYQTIYDMVDLVEELDHACIRFVHFSKENELRSRVFSEKMGLESGWNCHISLSSDQNQKKK</sequence>
<dbReference type="STRING" id="121845.A0A3Q0J2P6"/>
<evidence type="ECO:0000256" key="1">
    <source>
        <dbReference type="SAM" id="MobiDB-lite"/>
    </source>
</evidence>
<evidence type="ECO:0000313" key="3">
    <source>
        <dbReference type="RefSeq" id="XP_026681223.1"/>
    </source>
</evidence>
<dbReference type="PANTHER" id="PTHR13219">
    <property type="entry name" value="TRANSMEMBRANE PROTEIN 94"/>
    <property type="match status" value="1"/>
</dbReference>
<dbReference type="InterPro" id="IPR039720">
    <property type="entry name" value="TMEM94"/>
</dbReference>
<feature type="compositionally biased region" description="Basic and acidic residues" evidence="1">
    <location>
        <begin position="121"/>
        <end position="161"/>
    </location>
</feature>
<feature type="region of interest" description="Disordered" evidence="1">
    <location>
        <begin position="104"/>
        <end position="214"/>
    </location>
</feature>
<dbReference type="GeneID" id="103511759"/>
<dbReference type="GO" id="GO:0000166">
    <property type="term" value="F:nucleotide binding"/>
    <property type="evidence" value="ECO:0007669"/>
    <property type="project" value="InterPro"/>
</dbReference>
<gene>
    <name evidence="3" type="primary">LOC103511759</name>
</gene>
<dbReference type="RefSeq" id="XP_026681223.1">
    <property type="nucleotide sequence ID" value="XM_026825422.1"/>
</dbReference>
<reference evidence="3" key="1">
    <citation type="submission" date="2025-08" db="UniProtKB">
        <authorList>
            <consortium name="RefSeq"/>
        </authorList>
    </citation>
    <scope>IDENTIFICATION</scope>
</reference>
<dbReference type="KEGG" id="dci:103511759"/>
<protein>
    <submittedName>
        <fullName evidence="3">Uncharacterized protein LOC103511759</fullName>
    </submittedName>
</protein>
<dbReference type="InterPro" id="IPR023299">
    <property type="entry name" value="ATPase_P-typ_cyto_dom_N"/>
</dbReference>
<proteinExistence type="predicted"/>